<dbReference type="GO" id="GO:0000155">
    <property type="term" value="F:phosphorelay sensor kinase activity"/>
    <property type="evidence" value="ECO:0007669"/>
    <property type="project" value="InterPro"/>
</dbReference>
<dbReference type="KEGG" id="muc:MuYL_0790"/>
<dbReference type="InterPro" id="IPR036890">
    <property type="entry name" value="HATPase_C_sf"/>
</dbReference>
<organism evidence="4 5">
    <name type="scientific">Mucilaginibacter xinganensis</name>
    <dbReference type="NCBI Taxonomy" id="1234841"/>
    <lineage>
        <taxon>Bacteria</taxon>
        <taxon>Pseudomonadati</taxon>
        <taxon>Bacteroidota</taxon>
        <taxon>Sphingobacteriia</taxon>
        <taxon>Sphingobacteriales</taxon>
        <taxon>Sphingobacteriaceae</taxon>
        <taxon>Mucilaginibacter</taxon>
    </lineage>
</organism>
<evidence type="ECO:0000259" key="3">
    <source>
        <dbReference type="Pfam" id="PF06580"/>
    </source>
</evidence>
<sequence length="558" mass="63441">MKKISLLLLLLIALAKPVKSQFNYAMYSQSYPTGTTDKPANLGIITAVYETNNSFWIMNSNETLFASLSHSPAFQKERPLNFTAISTFDTAKAQFLLHGVNKTNARAYEFRVTDGNGKVMEPWSAIAKFTDDMLTSVSGMPQMAYLGGYRGDFGNKVIVDVRKKGSDKIVATSVVAWPAIKPVIGEIYTANEFDLFFKRLSRPWSYRATDEEIKRWKKHYTADQLDPQTLRPKKLILEPTDNNLIFYLLADIYDRKQVEYQLEKNGEVFSGWKENDFDNQFVWLKNLTPGQYLLKIRYNVQRQNITSYPFEVKTPWYQSTLFKVVAGILICAFLGAIILIIVNIRQKQRAERELVKKTKLQLELKSIYAQLNPHFIFNALSSIQGLINKQDIKGANNYLSDFAKLMRESLNNSNKDQTSLDKEIIALQTYLKLEQLRFGFNYQVNVDAGINAFETEIPSLLLQPLIENAVKHGVSPLQEKGLVSISFARQANDMIVSVADNGSGFFANTNSNGFGLKLTQDRIKLLNEYSRGQAISFEVKGNSPSGTIIELKFKNWFL</sequence>
<dbReference type="GO" id="GO:0016020">
    <property type="term" value="C:membrane"/>
    <property type="evidence" value="ECO:0007669"/>
    <property type="project" value="InterPro"/>
</dbReference>
<feature type="chain" id="PRO_5013008085" description="Signal transduction histidine kinase internal region domain-containing protein" evidence="2">
    <location>
        <begin position="21"/>
        <end position="558"/>
    </location>
</feature>
<dbReference type="AlphaFoldDB" id="A0A223NSE4"/>
<dbReference type="InterPro" id="IPR050640">
    <property type="entry name" value="Bact_2-comp_sensor_kinase"/>
</dbReference>
<feature type="signal peptide" evidence="2">
    <location>
        <begin position="1"/>
        <end position="20"/>
    </location>
</feature>
<dbReference type="Gene3D" id="2.60.40.10">
    <property type="entry name" value="Immunoglobulins"/>
    <property type="match status" value="1"/>
</dbReference>
<evidence type="ECO:0000313" key="5">
    <source>
        <dbReference type="Proteomes" id="UP000215002"/>
    </source>
</evidence>
<gene>
    <name evidence="4" type="ORF">MuYL_0790</name>
</gene>
<keyword evidence="1" id="KW-0812">Transmembrane</keyword>
<dbReference type="RefSeq" id="WP_094569250.1">
    <property type="nucleotide sequence ID" value="NZ_CP022743.1"/>
</dbReference>
<keyword evidence="2" id="KW-0732">Signal</keyword>
<dbReference type="PANTHER" id="PTHR34220:SF7">
    <property type="entry name" value="SENSOR HISTIDINE KINASE YPDA"/>
    <property type="match status" value="1"/>
</dbReference>
<evidence type="ECO:0000256" key="1">
    <source>
        <dbReference type="SAM" id="Phobius"/>
    </source>
</evidence>
<dbReference type="PANTHER" id="PTHR34220">
    <property type="entry name" value="SENSOR HISTIDINE KINASE YPDA"/>
    <property type="match status" value="1"/>
</dbReference>
<keyword evidence="5" id="KW-1185">Reference proteome</keyword>
<dbReference type="Pfam" id="PF06580">
    <property type="entry name" value="His_kinase"/>
    <property type="match status" value="1"/>
</dbReference>
<dbReference type="EMBL" id="CP022743">
    <property type="protein sequence ID" value="ASU32690.1"/>
    <property type="molecule type" value="Genomic_DNA"/>
</dbReference>
<dbReference type="Gene3D" id="3.30.565.10">
    <property type="entry name" value="Histidine kinase-like ATPase, C-terminal domain"/>
    <property type="match status" value="1"/>
</dbReference>
<dbReference type="Proteomes" id="UP000215002">
    <property type="component" value="Chromosome"/>
</dbReference>
<reference evidence="4 5" key="1">
    <citation type="submission" date="2017-08" db="EMBL/GenBank/DDBJ databases">
        <title>Complete genome sequence of Mucilaginibacter sp. strain BJC16-A31.</title>
        <authorList>
            <consortium name="Henan University of Science and Technology"/>
            <person name="You X."/>
        </authorList>
    </citation>
    <scope>NUCLEOTIDE SEQUENCE [LARGE SCALE GENOMIC DNA]</scope>
    <source>
        <strain evidence="4 5">BJC16-A31</strain>
    </source>
</reference>
<dbReference type="InterPro" id="IPR013783">
    <property type="entry name" value="Ig-like_fold"/>
</dbReference>
<dbReference type="SUPFAM" id="SSF55874">
    <property type="entry name" value="ATPase domain of HSP90 chaperone/DNA topoisomerase II/histidine kinase"/>
    <property type="match status" value="1"/>
</dbReference>
<name>A0A223NSE4_9SPHI</name>
<protein>
    <recommendedName>
        <fullName evidence="3">Signal transduction histidine kinase internal region domain-containing protein</fullName>
    </recommendedName>
</protein>
<feature type="domain" description="Signal transduction histidine kinase internal region" evidence="3">
    <location>
        <begin position="363"/>
        <end position="439"/>
    </location>
</feature>
<evidence type="ECO:0000256" key="2">
    <source>
        <dbReference type="SAM" id="SignalP"/>
    </source>
</evidence>
<dbReference type="InterPro" id="IPR010559">
    <property type="entry name" value="Sig_transdc_His_kin_internal"/>
</dbReference>
<keyword evidence="1" id="KW-1133">Transmembrane helix</keyword>
<proteinExistence type="predicted"/>
<dbReference type="OrthoDB" id="9809670at2"/>
<evidence type="ECO:0000313" key="4">
    <source>
        <dbReference type="EMBL" id="ASU32690.1"/>
    </source>
</evidence>
<keyword evidence="1" id="KW-0472">Membrane</keyword>
<feature type="transmembrane region" description="Helical" evidence="1">
    <location>
        <begin position="321"/>
        <end position="342"/>
    </location>
</feature>
<accession>A0A223NSE4</accession>